<proteinExistence type="predicted"/>
<dbReference type="Proteomes" id="UP000829364">
    <property type="component" value="Chromosome 9"/>
</dbReference>
<dbReference type="Pfam" id="PF06772">
    <property type="entry name" value="LtrA"/>
    <property type="match status" value="1"/>
</dbReference>
<dbReference type="GeneID" id="72071045"/>
<dbReference type="OrthoDB" id="3177213at2759"/>
<evidence type="ECO:0000313" key="1">
    <source>
        <dbReference type="EMBL" id="UNI23269.1"/>
    </source>
</evidence>
<keyword evidence="2" id="KW-1185">Reference proteome</keyword>
<gene>
    <name evidence="1" type="ORF">JDV02_009100</name>
</gene>
<dbReference type="InterPro" id="IPR010640">
    <property type="entry name" value="Low_temperature_requirement_A"/>
</dbReference>
<evidence type="ECO:0000313" key="2">
    <source>
        <dbReference type="Proteomes" id="UP000829364"/>
    </source>
</evidence>
<dbReference type="PANTHER" id="PTHR42101">
    <property type="entry name" value="CHROMOSOME 16, WHOLE GENOME SHOTGUN SEQUENCE"/>
    <property type="match status" value="1"/>
</dbReference>
<organism evidence="1 2">
    <name type="scientific">Purpureocillium takamizusanense</name>
    <dbReference type="NCBI Taxonomy" id="2060973"/>
    <lineage>
        <taxon>Eukaryota</taxon>
        <taxon>Fungi</taxon>
        <taxon>Dikarya</taxon>
        <taxon>Ascomycota</taxon>
        <taxon>Pezizomycotina</taxon>
        <taxon>Sordariomycetes</taxon>
        <taxon>Hypocreomycetidae</taxon>
        <taxon>Hypocreales</taxon>
        <taxon>Ophiocordycipitaceae</taxon>
        <taxon>Purpureocillium</taxon>
    </lineage>
</organism>
<dbReference type="RefSeq" id="XP_047846750.1">
    <property type="nucleotide sequence ID" value="XM_047990741.1"/>
</dbReference>
<dbReference type="KEGG" id="ptkz:JDV02_009100"/>
<accession>A0A9Q8VFU3</accession>
<sequence length="174" mass="19048">MRESDHESGAVPTRLQLLGTPLASYKAGGKLESAPSSELGHIHQHSDQADSTLLEELPIFQRHNESTTIELFYDLFFVANLATFSNIHEIQSVSTLTSYVGFFCVLWFTWCLTSMHDIRFVSDSLSSRIAKGAHLGVMVGLAVAGPKYASEGHPAQLRVLGNSSIFPDFFSLSG</sequence>
<reference evidence="1" key="1">
    <citation type="submission" date="2021-11" db="EMBL/GenBank/DDBJ databases">
        <title>Purpureocillium_takamizusanense_genome.</title>
        <authorList>
            <person name="Nguyen N.-H."/>
        </authorList>
    </citation>
    <scope>NUCLEOTIDE SEQUENCE</scope>
    <source>
        <strain evidence="1">PT3</strain>
    </source>
</reference>
<dbReference type="EMBL" id="CP086362">
    <property type="protein sequence ID" value="UNI23269.1"/>
    <property type="molecule type" value="Genomic_DNA"/>
</dbReference>
<dbReference type="AlphaFoldDB" id="A0A9Q8VFU3"/>
<protein>
    <submittedName>
        <fullName evidence="1">Uncharacterized protein</fullName>
    </submittedName>
</protein>
<dbReference type="PANTHER" id="PTHR42101:SF1">
    <property type="entry name" value="LOW TEMPERATURE REQUIREMENT A"/>
    <property type="match status" value="1"/>
</dbReference>
<name>A0A9Q8VFU3_9HYPO</name>